<dbReference type="EMBL" id="MSZU01000074">
    <property type="protein sequence ID" value="OMP88910.1"/>
    <property type="molecule type" value="Genomic_DNA"/>
</dbReference>
<dbReference type="GO" id="GO:0016757">
    <property type="term" value="F:glycosyltransferase activity"/>
    <property type="evidence" value="ECO:0007669"/>
    <property type="project" value="UniProtKB-KW"/>
</dbReference>
<dbReference type="Pfam" id="PF06432">
    <property type="entry name" value="GPI2"/>
    <property type="match status" value="1"/>
</dbReference>
<feature type="compositionally biased region" description="Basic and acidic residues" evidence="8">
    <location>
        <begin position="221"/>
        <end position="233"/>
    </location>
</feature>
<evidence type="ECO:0000313" key="11">
    <source>
        <dbReference type="Proteomes" id="UP000190776"/>
    </source>
</evidence>
<evidence type="ECO:0000256" key="2">
    <source>
        <dbReference type="ARBA" id="ARBA00004687"/>
    </source>
</evidence>
<sequence>MSPTTPSSSLDNDDDDHHRASRAPRVSSLSTPRASSSAAAAAIANGEDVSPTSSAPLPQQQPSPATATTNAATSALSSYSTNNQQSSSSRSHQSSPHNNDHHHNFPPVAGSKPDPSRLAPEDAIFPPPPRISPQAAASRRALVRSFEGEAEAEQHQQRLAGTAAGSSGVANNGTAGGGGSGGSGATVTGGGGVGGGGASSSNAVGGGGGGSESSSAAGRIMEQRRKRERDRGRSGSRRRKGAWKKLLWVKQSYPDNYTDEETFLDHLQRNPRLQPYEFWPLVGDSTVIVQHVMSVAIWCSCFSGIVQERVTPFMVVCAGSALTVLGWLLWDFWVSEEEDAETITKAAAPAMTAADAAKNEGVSAEEATSSASSASSVAAAGQGSSGLGLLIPNANAPSARTGHSRGGSLASVVSNGSAVSAISTGHPTGDPTFATAYQPPHGEPMSPRNQRRWATIKSAVLIYCVLLGLSPILKSLTKSTTSDSIWAMTSFLTIINISFFDYGGGVGAKFPASLSTNAAIMAATVLASRLESTTDVFSFMLFSIEVFGLFPVFRRHLRHVSWRGHLSLAIFLVMSAGAGFSMAITGGGLKAALTGAILGSILTGLVMGICSWWLIGLQKYKNEIHGPWDPARPIIRRSWD</sequence>
<keyword evidence="4" id="KW-0337">GPI-anchor biosynthesis</keyword>
<keyword evidence="6 9" id="KW-1133">Transmembrane helix</keyword>
<keyword evidence="10" id="KW-0808">Transferase</keyword>
<accession>A0A1S8BMW4</accession>
<dbReference type="AlphaFoldDB" id="A0A1S8BMW4"/>
<keyword evidence="10" id="KW-0328">Glycosyltransferase</keyword>
<feature type="compositionally biased region" description="Low complexity" evidence="8">
    <location>
        <begin position="1"/>
        <end position="10"/>
    </location>
</feature>
<feature type="compositionally biased region" description="Low complexity" evidence="8">
    <location>
        <begin position="27"/>
        <end position="97"/>
    </location>
</feature>
<evidence type="ECO:0000256" key="7">
    <source>
        <dbReference type="ARBA" id="ARBA00023136"/>
    </source>
</evidence>
<evidence type="ECO:0000256" key="5">
    <source>
        <dbReference type="ARBA" id="ARBA00022692"/>
    </source>
</evidence>
<comment type="similarity">
    <text evidence="3">Belongs to the PIGC family.</text>
</comment>
<evidence type="ECO:0000256" key="3">
    <source>
        <dbReference type="ARBA" id="ARBA00008321"/>
    </source>
</evidence>
<feature type="transmembrane region" description="Helical" evidence="9">
    <location>
        <begin position="485"/>
        <end position="503"/>
    </location>
</feature>
<feature type="region of interest" description="Disordered" evidence="8">
    <location>
        <begin position="1"/>
        <end position="238"/>
    </location>
</feature>
<evidence type="ECO:0000256" key="9">
    <source>
        <dbReference type="SAM" id="Phobius"/>
    </source>
</evidence>
<organism evidence="10 11">
    <name type="scientific">Diplodia seriata</name>
    <dbReference type="NCBI Taxonomy" id="420778"/>
    <lineage>
        <taxon>Eukaryota</taxon>
        <taxon>Fungi</taxon>
        <taxon>Dikarya</taxon>
        <taxon>Ascomycota</taxon>
        <taxon>Pezizomycotina</taxon>
        <taxon>Dothideomycetes</taxon>
        <taxon>Dothideomycetes incertae sedis</taxon>
        <taxon>Botryosphaeriales</taxon>
        <taxon>Botryosphaeriaceae</taxon>
        <taxon>Diplodia</taxon>
    </lineage>
</organism>
<feature type="compositionally biased region" description="Low complexity" evidence="8">
    <location>
        <begin position="160"/>
        <end position="173"/>
    </location>
</feature>
<proteinExistence type="inferred from homology"/>
<dbReference type="InterPro" id="IPR009450">
    <property type="entry name" value="Plno_GlcNAc_GPI2"/>
</dbReference>
<evidence type="ECO:0000256" key="1">
    <source>
        <dbReference type="ARBA" id="ARBA00004141"/>
    </source>
</evidence>
<protein>
    <submittedName>
        <fullName evidence="10">Phosphatidylinositol N-acetylglucosaminyltransferase GPI2 subunit</fullName>
    </submittedName>
</protein>
<keyword evidence="7 9" id="KW-0472">Membrane</keyword>
<evidence type="ECO:0000256" key="8">
    <source>
        <dbReference type="SAM" id="MobiDB-lite"/>
    </source>
</evidence>
<feature type="compositionally biased region" description="Gly residues" evidence="8">
    <location>
        <begin position="174"/>
        <end position="211"/>
    </location>
</feature>
<evidence type="ECO:0000313" key="10">
    <source>
        <dbReference type="EMBL" id="OMP88910.1"/>
    </source>
</evidence>
<dbReference type="UniPathway" id="UPA00196"/>
<comment type="subcellular location">
    <subcellularLocation>
        <location evidence="1">Membrane</location>
        <topology evidence="1">Multi-pass membrane protein</topology>
    </subcellularLocation>
</comment>
<comment type="pathway">
    <text evidence="2">Glycolipid biosynthesis; glycosylphosphatidylinositol-anchor biosynthesis.</text>
</comment>
<gene>
    <name evidence="10" type="ORF">BK809_0005631</name>
</gene>
<dbReference type="GO" id="GO:0000506">
    <property type="term" value="C:glycosylphosphatidylinositol-N-acetylglucosaminyltransferase (GPI-GnT) complex"/>
    <property type="evidence" value="ECO:0007669"/>
    <property type="project" value="TreeGrafter"/>
</dbReference>
<evidence type="ECO:0000256" key="4">
    <source>
        <dbReference type="ARBA" id="ARBA00022502"/>
    </source>
</evidence>
<dbReference type="PANTHER" id="PTHR12982">
    <property type="entry name" value="PHOSPHATIDYLINOSITOL GLYCAN, CLASS C"/>
    <property type="match status" value="1"/>
</dbReference>
<dbReference type="GO" id="GO:0006506">
    <property type="term" value="P:GPI anchor biosynthetic process"/>
    <property type="evidence" value="ECO:0007669"/>
    <property type="project" value="UniProtKB-UniPathway"/>
</dbReference>
<dbReference type="PANTHER" id="PTHR12982:SF0">
    <property type="entry name" value="PHOSPHATIDYLINOSITOL N-ACETYLGLUCOSAMINYLTRANSFERASE SUBUNIT C"/>
    <property type="match status" value="1"/>
</dbReference>
<reference evidence="10 11" key="1">
    <citation type="submission" date="2017-01" db="EMBL/GenBank/DDBJ databases">
        <title>Draft genome sequence of Diplodia seriata F98.1, a fungal species involved in grapevine trunk diseases.</title>
        <authorList>
            <person name="Robert-Siegwald G."/>
            <person name="Vallet J."/>
            <person name="Abou-Mansour E."/>
            <person name="Xu J."/>
            <person name="Rey P."/>
            <person name="Bertsch C."/>
            <person name="Rego C."/>
            <person name="Larignon P."/>
            <person name="Fontaine F."/>
            <person name="Lebrun M.-H."/>
        </authorList>
    </citation>
    <scope>NUCLEOTIDE SEQUENCE [LARGE SCALE GENOMIC DNA]</scope>
    <source>
        <strain evidence="10 11">F98.1</strain>
    </source>
</reference>
<feature type="transmembrane region" description="Helical" evidence="9">
    <location>
        <begin position="454"/>
        <end position="473"/>
    </location>
</feature>
<evidence type="ECO:0000256" key="6">
    <source>
        <dbReference type="ARBA" id="ARBA00022989"/>
    </source>
</evidence>
<feature type="transmembrane region" description="Helical" evidence="9">
    <location>
        <begin position="591"/>
        <end position="615"/>
    </location>
</feature>
<dbReference type="OrthoDB" id="196709at2759"/>
<name>A0A1S8BMW4_9PEZI</name>
<feature type="transmembrane region" description="Helical" evidence="9">
    <location>
        <begin position="536"/>
        <end position="553"/>
    </location>
</feature>
<dbReference type="Proteomes" id="UP000190776">
    <property type="component" value="Unassembled WGS sequence"/>
</dbReference>
<keyword evidence="5 9" id="KW-0812">Transmembrane</keyword>
<feature type="transmembrane region" description="Helical" evidence="9">
    <location>
        <begin position="565"/>
        <end position="585"/>
    </location>
</feature>
<comment type="caution">
    <text evidence="10">The sequence shown here is derived from an EMBL/GenBank/DDBJ whole genome shotgun (WGS) entry which is preliminary data.</text>
</comment>
<dbReference type="STRING" id="420778.A0A1S8BMW4"/>